<sequence>MEVILTQDVVKLGNRGEVVRVKSGYARNYLIPRKMALPATSSNKRHVAEIIRQTKAKVEKERSSAELLYEKLNGEHIKLNLAFGETGKAYGSITAKDIASSFRDKDIYFDHHQVILDHPLKEAGSHDVQIKLFEGVTATVKVWVVPEGDSPEPESIESAEKETGKEEDTEDTAGEASIETEDNEASSEPEKGD</sequence>
<reference evidence="10" key="1">
    <citation type="submission" date="2019-11" db="EMBL/GenBank/DDBJ databases">
        <title>Microbial mats filling the niche in hypersaline microbial mats.</title>
        <authorList>
            <person name="Wong H.L."/>
            <person name="Macleod F.I."/>
            <person name="White R.A. III"/>
            <person name="Burns B.P."/>
        </authorList>
    </citation>
    <scope>NUCLEOTIDE SEQUENCE</scope>
    <source>
        <strain evidence="10">Bin_327</strain>
    </source>
</reference>
<evidence type="ECO:0000256" key="8">
    <source>
        <dbReference type="SAM" id="MobiDB-lite"/>
    </source>
</evidence>
<feature type="compositionally biased region" description="Acidic residues" evidence="8">
    <location>
        <begin position="167"/>
        <end position="187"/>
    </location>
</feature>
<dbReference type="InterPro" id="IPR009027">
    <property type="entry name" value="Ribosomal_bL9/RNase_H1_N"/>
</dbReference>
<evidence type="ECO:0000256" key="4">
    <source>
        <dbReference type="ARBA" id="ARBA00022980"/>
    </source>
</evidence>
<dbReference type="Gene3D" id="3.10.430.100">
    <property type="entry name" value="Ribosomal protein L9, C-terminal domain"/>
    <property type="match status" value="1"/>
</dbReference>
<dbReference type="HAMAP" id="MF_00503">
    <property type="entry name" value="Ribosomal_bL9"/>
    <property type="match status" value="1"/>
</dbReference>
<dbReference type="GO" id="GO:0006412">
    <property type="term" value="P:translation"/>
    <property type="evidence" value="ECO:0007669"/>
    <property type="project" value="UniProtKB-UniRule"/>
</dbReference>
<keyword evidence="5 7" id="KW-0687">Ribonucleoprotein</keyword>
<keyword evidence="4 7" id="KW-0689">Ribosomal protein</keyword>
<dbReference type="Pfam" id="PF01281">
    <property type="entry name" value="Ribosomal_L9_N"/>
    <property type="match status" value="1"/>
</dbReference>
<protein>
    <recommendedName>
        <fullName evidence="6 7">Large ribosomal subunit protein bL9</fullName>
    </recommendedName>
</protein>
<dbReference type="GO" id="GO:0005840">
    <property type="term" value="C:ribosome"/>
    <property type="evidence" value="ECO:0007669"/>
    <property type="project" value="UniProtKB-KW"/>
</dbReference>
<comment type="caution">
    <text evidence="10">The sequence shown here is derived from an EMBL/GenBank/DDBJ whole genome shotgun (WGS) entry which is preliminary data.</text>
</comment>
<accession>A0A9D5K7A5</accession>
<comment type="similarity">
    <text evidence="1 7">Belongs to the bacterial ribosomal protein bL9 family.</text>
</comment>
<dbReference type="SUPFAM" id="SSF55658">
    <property type="entry name" value="L9 N-domain-like"/>
    <property type="match status" value="1"/>
</dbReference>
<dbReference type="EMBL" id="WJKJ01000003">
    <property type="protein sequence ID" value="MBD3363587.1"/>
    <property type="molecule type" value="Genomic_DNA"/>
</dbReference>
<evidence type="ECO:0000256" key="2">
    <source>
        <dbReference type="ARBA" id="ARBA00022730"/>
    </source>
</evidence>
<dbReference type="GO" id="GO:0003735">
    <property type="term" value="F:structural constituent of ribosome"/>
    <property type="evidence" value="ECO:0007669"/>
    <property type="project" value="InterPro"/>
</dbReference>
<keyword evidence="2 7" id="KW-0699">rRNA-binding</keyword>
<dbReference type="InterPro" id="IPR036791">
    <property type="entry name" value="Ribosomal_bL9_C_sf"/>
</dbReference>
<evidence type="ECO:0000313" key="10">
    <source>
        <dbReference type="EMBL" id="MBD3363587.1"/>
    </source>
</evidence>
<dbReference type="InterPro" id="IPR000244">
    <property type="entry name" value="Ribosomal_bL9"/>
</dbReference>
<dbReference type="InterPro" id="IPR020069">
    <property type="entry name" value="Ribosomal_bL9_C"/>
</dbReference>
<feature type="domain" description="Ribosomal protein L9" evidence="9">
    <location>
        <begin position="13"/>
        <end position="40"/>
    </location>
</feature>
<dbReference type="GO" id="GO:1990904">
    <property type="term" value="C:ribonucleoprotein complex"/>
    <property type="evidence" value="ECO:0007669"/>
    <property type="project" value="UniProtKB-KW"/>
</dbReference>
<dbReference type="PROSITE" id="PS00651">
    <property type="entry name" value="RIBOSOMAL_L9"/>
    <property type="match status" value="1"/>
</dbReference>
<evidence type="ECO:0000313" key="11">
    <source>
        <dbReference type="Proteomes" id="UP000630660"/>
    </source>
</evidence>
<dbReference type="InterPro" id="IPR036935">
    <property type="entry name" value="Ribosomal_bL9_N_sf"/>
</dbReference>
<dbReference type="GO" id="GO:0019843">
    <property type="term" value="F:rRNA binding"/>
    <property type="evidence" value="ECO:0007669"/>
    <property type="project" value="UniProtKB-UniRule"/>
</dbReference>
<evidence type="ECO:0000256" key="3">
    <source>
        <dbReference type="ARBA" id="ARBA00022884"/>
    </source>
</evidence>
<dbReference type="Proteomes" id="UP000630660">
    <property type="component" value="Unassembled WGS sequence"/>
</dbReference>
<dbReference type="AlphaFoldDB" id="A0A9D5K7A5"/>
<dbReference type="FunFam" id="3.40.5.10:FF:000003">
    <property type="entry name" value="50S ribosomal protein L9"/>
    <property type="match status" value="1"/>
</dbReference>
<dbReference type="NCBIfam" id="TIGR00158">
    <property type="entry name" value="L9"/>
    <property type="match status" value="1"/>
</dbReference>
<evidence type="ECO:0000256" key="1">
    <source>
        <dbReference type="ARBA" id="ARBA00010605"/>
    </source>
</evidence>
<dbReference type="Gene3D" id="3.40.5.10">
    <property type="entry name" value="Ribosomal protein L9, N-terminal domain"/>
    <property type="match status" value="1"/>
</dbReference>
<comment type="function">
    <text evidence="7">Binds to the 23S rRNA.</text>
</comment>
<name>A0A9D5K7A5_UNCW3</name>
<dbReference type="Pfam" id="PF03948">
    <property type="entry name" value="Ribosomal_L9_C"/>
    <property type="match status" value="1"/>
</dbReference>
<evidence type="ECO:0000256" key="6">
    <source>
        <dbReference type="ARBA" id="ARBA00035292"/>
    </source>
</evidence>
<dbReference type="PANTHER" id="PTHR21368">
    <property type="entry name" value="50S RIBOSOMAL PROTEIN L9"/>
    <property type="match status" value="1"/>
</dbReference>
<gene>
    <name evidence="7" type="primary">rplI</name>
    <name evidence="10" type="ORF">GF359_00055</name>
</gene>
<dbReference type="InterPro" id="IPR020594">
    <property type="entry name" value="Ribosomal_bL9_bac/chp"/>
</dbReference>
<dbReference type="SUPFAM" id="SSF55653">
    <property type="entry name" value="Ribosomal protein L9 C-domain"/>
    <property type="match status" value="1"/>
</dbReference>
<proteinExistence type="inferred from homology"/>
<evidence type="ECO:0000256" key="7">
    <source>
        <dbReference type="HAMAP-Rule" id="MF_00503"/>
    </source>
</evidence>
<keyword evidence="3 7" id="KW-0694">RNA-binding</keyword>
<feature type="region of interest" description="Disordered" evidence="8">
    <location>
        <begin position="144"/>
        <end position="193"/>
    </location>
</feature>
<evidence type="ECO:0000259" key="9">
    <source>
        <dbReference type="PROSITE" id="PS00651"/>
    </source>
</evidence>
<organism evidence="10 11">
    <name type="scientific">candidate division WOR-3 bacterium</name>
    <dbReference type="NCBI Taxonomy" id="2052148"/>
    <lineage>
        <taxon>Bacteria</taxon>
        <taxon>Bacteria division WOR-3</taxon>
    </lineage>
</organism>
<evidence type="ECO:0000256" key="5">
    <source>
        <dbReference type="ARBA" id="ARBA00023274"/>
    </source>
</evidence>
<dbReference type="InterPro" id="IPR020070">
    <property type="entry name" value="Ribosomal_bL9_N"/>
</dbReference>